<evidence type="ECO:0000313" key="3">
    <source>
        <dbReference type="EMBL" id="MDZ7279998.1"/>
    </source>
</evidence>
<dbReference type="InterPro" id="IPR000182">
    <property type="entry name" value="GNAT_dom"/>
</dbReference>
<evidence type="ECO:0000313" key="4">
    <source>
        <dbReference type="Proteomes" id="UP001288620"/>
    </source>
</evidence>
<reference evidence="4" key="1">
    <citation type="submission" date="2023-07" db="EMBL/GenBank/DDBJ databases">
        <title>Structural and functional analysis of rice phyllospheric bacteria for their antimicrobial properties and defense elicitation against blast disease.</title>
        <authorList>
            <person name="Sahu K.P."/>
            <person name="Asharani P."/>
            <person name="Kumar M."/>
            <person name="Reddy B."/>
            <person name="Kumar A."/>
        </authorList>
    </citation>
    <scope>NUCLEOTIDE SEQUENCE [LARGE SCALE GENOMIC DNA]</scope>
    <source>
        <strain evidence="4">OsEp_Plm_30P10</strain>
    </source>
</reference>
<dbReference type="EMBL" id="JAOBTT010000002">
    <property type="protein sequence ID" value="MDZ7279998.1"/>
    <property type="molecule type" value="Genomic_DNA"/>
</dbReference>
<feature type="domain" description="N-acetyltransferase" evidence="2">
    <location>
        <begin position="2"/>
        <end position="149"/>
    </location>
</feature>
<dbReference type="PROSITE" id="PS51186">
    <property type="entry name" value="GNAT"/>
    <property type="match status" value="1"/>
</dbReference>
<keyword evidence="1" id="KW-0808">Transferase</keyword>
<evidence type="ECO:0000259" key="2">
    <source>
        <dbReference type="PROSITE" id="PS51186"/>
    </source>
</evidence>
<gene>
    <name evidence="3" type="ORF">N4G40_17240</name>
</gene>
<dbReference type="PANTHER" id="PTHR13947">
    <property type="entry name" value="GNAT FAMILY N-ACETYLTRANSFERASE"/>
    <property type="match status" value="1"/>
</dbReference>
<sequence length="149" mass="16471">MITVAPAQLTSPASRMLLDKLSAELHAITGDSGGSHFSPDAMDHPGALWVLARNPRGDAVGCGAIRPLRDDIAELKRMFSDRSAPGIGHALLTFLETSAKRLGYRTLWLETRRVNHKAVQFYLQHGYVRIENYGPYVNRPEALCFAKVL</sequence>
<comment type="caution">
    <text evidence="3">The sequence shown here is derived from an EMBL/GenBank/DDBJ whole genome shotgun (WGS) entry which is preliminary data.</text>
</comment>
<dbReference type="InterPro" id="IPR016181">
    <property type="entry name" value="Acyl_CoA_acyltransferase"/>
</dbReference>
<proteinExistence type="predicted"/>
<name>A0ABU5LJB5_9GAMM</name>
<protein>
    <submittedName>
        <fullName evidence="3">GNAT family N-acetyltransferase</fullName>
    </submittedName>
</protein>
<dbReference type="PANTHER" id="PTHR13947:SF37">
    <property type="entry name" value="LD18367P"/>
    <property type="match status" value="1"/>
</dbReference>
<evidence type="ECO:0000256" key="1">
    <source>
        <dbReference type="ARBA" id="ARBA00022679"/>
    </source>
</evidence>
<dbReference type="Proteomes" id="UP001288620">
    <property type="component" value="Unassembled WGS sequence"/>
</dbReference>
<dbReference type="RefSeq" id="WP_322543895.1">
    <property type="nucleotide sequence ID" value="NZ_JAOBTT010000002.1"/>
</dbReference>
<keyword evidence="4" id="KW-1185">Reference proteome</keyword>
<organism evidence="3 4">
    <name type="scientific">Pantoea eucrina</name>
    <dbReference type="NCBI Taxonomy" id="472693"/>
    <lineage>
        <taxon>Bacteria</taxon>
        <taxon>Pseudomonadati</taxon>
        <taxon>Pseudomonadota</taxon>
        <taxon>Gammaproteobacteria</taxon>
        <taxon>Enterobacterales</taxon>
        <taxon>Erwiniaceae</taxon>
        <taxon>Pantoea</taxon>
    </lineage>
</organism>
<dbReference type="InterPro" id="IPR050769">
    <property type="entry name" value="NAT_camello-type"/>
</dbReference>
<dbReference type="SUPFAM" id="SSF55729">
    <property type="entry name" value="Acyl-CoA N-acyltransferases (Nat)"/>
    <property type="match status" value="1"/>
</dbReference>
<dbReference type="Gene3D" id="3.40.630.30">
    <property type="match status" value="1"/>
</dbReference>
<dbReference type="CDD" id="cd04301">
    <property type="entry name" value="NAT_SF"/>
    <property type="match status" value="1"/>
</dbReference>
<accession>A0ABU5LJB5</accession>
<dbReference type="Pfam" id="PF00583">
    <property type="entry name" value="Acetyltransf_1"/>
    <property type="match status" value="1"/>
</dbReference>